<dbReference type="STRING" id="1314781.A0A165LLE9"/>
<accession>A0A165LLE9</accession>
<dbReference type="EMBL" id="KV425923">
    <property type="protein sequence ID" value="KZV98010.1"/>
    <property type="molecule type" value="Genomic_DNA"/>
</dbReference>
<dbReference type="Pfam" id="PF09531">
    <property type="entry name" value="Ndc1_Nup"/>
    <property type="match status" value="1"/>
</dbReference>
<organism evidence="1 2">
    <name type="scientific">Exidia glandulosa HHB12029</name>
    <dbReference type="NCBI Taxonomy" id="1314781"/>
    <lineage>
        <taxon>Eukaryota</taxon>
        <taxon>Fungi</taxon>
        <taxon>Dikarya</taxon>
        <taxon>Basidiomycota</taxon>
        <taxon>Agaricomycotina</taxon>
        <taxon>Agaricomycetes</taxon>
        <taxon>Auriculariales</taxon>
        <taxon>Exidiaceae</taxon>
        <taxon>Exidia</taxon>
    </lineage>
</organism>
<evidence type="ECO:0000313" key="1">
    <source>
        <dbReference type="EMBL" id="KZV98010.1"/>
    </source>
</evidence>
<name>A0A165LLE9_EXIGL</name>
<dbReference type="AlphaFoldDB" id="A0A165LLE9"/>
<keyword evidence="2" id="KW-1185">Reference proteome</keyword>
<proteinExistence type="predicted"/>
<dbReference type="OrthoDB" id="67850at2759"/>
<sequence length="140" mass="15482">MPYSLVALPSVVRASWKSVKDFWAQKREDAGGAKTLPDAEVDIVIVDALTRLVAAGLDEDALGTVQRDIPRTLEALCTLLQAAEDSQAAGLGGAGRTAARRRIACRYSTHMWDVRRPPRMRAFRLPVRTARKLQGFMDYL</sequence>
<dbReference type="InterPro" id="IPR019049">
    <property type="entry name" value="Nucleoporin_prot_Ndc1/Nup"/>
</dbReference>
<dbReference type="Proteomes" id="UP000077266">
    <property type="component" value="Unassembled WGS sequence"/>
</dbReference>
<dbReference type="InParanoid" id="A0A165LLE9"/>
<reference evidence="1 2" key="1">
    <citation type="journal article" date="2016" name="Mol. Biol. Evol.">
        <title>Comparative Genomics of Early-Diverging Mushroom-Forming Fungi Provides Insights into the Origins of Lignocellulose Decay Capabilities.</title>
        <authorList>
            <person name="Nagy L.G."/>
            <person name="Riley R."/>
            <person name="Tritt A."/>
            <person name="Adam C."/>
            <person name="Daum C."/>
            <person name="Floudas D."/>
            <person name="Sun H."/>
            <person name="Yadav J.S."/>
            <person name="Pangilinan J."/>
            <person name="Larsson K.H."/>
            <person name="Matsuura K."/>
            <person name="Barry K."/>
            <person name="Labutti K."/>
            <person name="Kuo R."/>
            <person name="Ohm R.A."/>
            <person name="Bhattacharya S.S."/>
            <person name="Shirouzu T."/>
            <person name="Yoshinaga Y."/>
            <person name="Martin F.M."/>
            <person name="Grigoriev I.V."/>
            <person name="Hibbett D.S."/>
        </authorList>
    </citation>
    <scope>NUCLEOTIDE SEQUENCE [LARGE SCALE GENOMIC DNA]</scope>
    <source>
        <strain evidence="1 2">HHB12029</strain>
    </source>
</reference>
<gene>
    <name evidence="1" type="ORF">EXIGLDRAFT_763880</name>
</gene>
<evidence type="ECO:0000313" key="2">
    <source>
        <dbReference type="Proteomes" id="UP000077266"/>
    </source>
</evidence>
<protein>
    <submittedName>
        <fullName evidence="1">Uncharacterized protein</fullName>
    </submittedName>
</protein>